<comment type="caution">
    <text evidence="1">The sequence shown here is derived from an EMBL/GenBank/DDBJ whole genome shotgun (WGS) entry which is preliminary data.</text>
</comment>
<protein>
    <recommendedName>
        <fullName evidence="3">AlpA family phage regulatory protein</fullName>
    </recommendedName>
</protein>
<reference evidence="1" key="1">
    <citation type="submission" date="2020-09" db="EMBL/GenBank/DDBJ databases">
        <title>Pelobacter alkaliphilus sp. nov., a novel anaerobic arsenate-reducing bacterium from terrestrial mud volcano.</title>
        <authorList>
            <person name="Khomyakova M.A."/>
            <person name="Merkel A.Y."/>
            <person name="Slobodkin A.I."/>
        </authorList>
    </citation>
    <scope>NUCLEOTIDE SEQUENCE</scope>
    <source>
        <strain evidence="1">M08fum</strain>
    </source>
</reference>
<proteinExistence type="predicted"/>
<gene>
    <name evidence="1" type="ORF">ICT70_01980</name>
</gene>
<dbReference type="EMBL" id="JACWUN010000002">
    <property type="protein sequence ID" value="MBD1399433.1"/>
    <property type="molecule type" value="Genomic_DNA"/>
</dbReference>
<dbReference type="AlphaFoldDB" id="A0A8J6UGB5"/>
<evidence type="ECO:0000313" key="2">
    <source>
        <dbReference type="Proteomes" id="UP000632828"/>
    </source>
</evidence>
<keyword evidence="2" id="KW-1185">Reference proteome</keyword>
<name>A0A8J6UGB5_9BACT</name>
<accession>A0A8J6UGB5</accession>
<evidence type="ECO:0008006" key="3">
    <source>
        <dbReference type="Google" id="ProtNLM"/>
    </source>
</evidence>
<organism evidence="1 2">
    <name type="scientific">Pelovirga terrestris</name>
    <dbReference type="NCBI Taxonomy" id="2771352"/>
    <lineage>
        <taxon>Bacteria</taxon>
        <taxon>Pseudomonadati</taxon>
        <taxon>Thermodesulfobacteriota</taxon>
        <taxon>Desulfuromonadia</taxon>
        <taxon>Geobacterales</taxon>
        <taxon>Geobacteraceae</taxon>
        <taxon>Pelovirga</taxon>
    </lineage>
</organism>
<dbReference type="Proteomes" id="UP000632828">
    <property type="component" value="Unassembled WGS sequence"/>
</dbReference>
<sequence>MTLPNNPITVDNILDGISHFRKGMDMQHKMFEDNQVYRDKTIARTLSIGRATIWLWVSQGHLAAPTKYGPRVSGWPGYVLNEWLEGKNQQKKGGLS</sequence>
<dbReference type="RefSeq" id="WP_191153710.1">
    <property type="nucleotide sequence ID" value="NZ_JACWUN010000002.1"/>
</dbReference>
<evidence type="ECO:0000313" key="1">
    <source>
        <dbReference type="EMBL" id="MBD1399433.1"/>
    </source>
</evidence>